<evidence type="ECO:0000313" key="3">
    <source>
        <dbReference type="Proteomes" id="UP000244128"/>
    </source>
</evidence>
<dbReference type="EMBL" id="QAOI01000019">
    <property type="protein sequence ID" value="PTQ76304.1"/>
    <property type="molecule type" value="Genomic_DNA"/>
</dbReference>
<protein>
    <submittedName>
        <fullName evidence="2">Uncharacterized protein</fullName>
    </submittedName>
</protein>
<feature type="transmembrane region" description="Helical" evidence="1">
    <location>
        <begin position="29"/>
        <end position="47"/>
    </location>
</feature>
<gene>
    <name evidence="2" type="ORF">C8R26_11918</name>
</gene>
<keyword evidence="1" id="KW-0472">Membrane</keyword>
<organism evidence="2 3">
    <name type="scientific">Nitrosomonas oligotropha</name>
    <dbReference type="NCBI Taxonomy" id="42354"/>
    <lineage>
        <taxon>Bacteria</taxon>
        <taxon>Pseudomonadati</taxon>
        <taxon>Pseudomonadota</taxon>
        <taxon>Betaproteobacteria</taxon>
        <taxon>Nitrosomonadales</taxon>
        <taxon>Nitrosomonadaceae</taxon>
        <taxon>Nitrosomonas</taxon>
    </lineage>
</organism>
<keyword evidence="1" id="KW-0812">Transmembrane</keyword>
<evidence type="ECO:0000313" key="2">
    <source>
        <dbReference type="EMBL" id="PTQ76304.1"/>
    </source>
</evidence>
<comment type="caution">
    <text evidence="2">The sequence shown here is derived from an EMBL/GenBank/DDBJ whole genome shotgun (WGS) entry which is preliminary data.</text>
</comment>
<reference evidence="2 3" key="1">
    <citation type="submission" date="2018-04" db="EMBL/GenBank/DDBJ databases">
        <title>Active sludge and wastewater microbial communities from Klosterneuburg, Austria.</title>
        <authorList>
            <person name="Wagner M."/>
        </authorList>
    </citation>
    <scope>NUCLEOTIDE SEQUENCE [LARGE SCALE GENOMIC DNA]</scope>
    <source>
        <strain evidence="2 3">Nm49</strain>
    </source>
</reference>
<sequence>MDAIVEQVREQEQKPKLESASLWKRIKNVLLLLSFLGLISANIATLVSDSLHTAAFNTLKSFLGYALTDTALTKILGQSPTVKRSDDVAVKTKELVDKNTRLARNNTELVEKHAKLKKESDRKIKTAQKVSKRIATRSVMSARRHIVSLPGEAIPVLGTSIIVGVTVWDIHDLCQNMKDINQLNSAFGHALEDQDQICGIEVPTTEQVLAEVKENWQEAYDNAKVQIELSHMNAKDLINQKYGDAKEQATQMGDDLEDQLADTYTDAMNKINQIKTQTQVPPPSEIWRTVKDKIYDLSEKLVQ</sequence>
<dbReference type="RefSeq" id="WP_107803811.1">
    <property type="nucleotide sequence ID" value="NZ_QAOI01000019.1"/>
</dbReference>
<dbReference type="AlphaFoldDB" id="A0A2T5HXJ4"/>
<dbReference type="Proteomes" id="UP000244128">
    <property type="component" value="Unassembled WGS sequence"/>
</dbReference>
<keyword evidence="1" id="KW-1133">Transmembrane helix</keyword>
<evidence type="ECO:0000256" key="1">
    <source>
        <dbReference type="SAM" id="Phobius"/>
    </source>
</evidence>
<name>A0A2T5HXJ4_9PROT</name>
<accession>A0A2T5HXJ4</accession>
<proteinExistence type="predicted"/>